<dbReference type="Gene3D" id="2.10.25.10">
    <property type="entry name" value="Laminin"/>
    <property type="match status" value="2"/>
</dbReference>
<dbReference type="GO" id="GO:0030414">
    <property type="term" value="F:peptidase inhibitor activity"/>
    <property type="evidence" value="ECO:0007669"/>
    <property type="project" value="UniProtKB-KW"/>
</dbReference>
<organism evidence="5 6">
    <name type="scientific">Nicrophorus vespilloides</name>
    <name type="common">Boreal carrion beetle</name>
    <dbReference type="NCBI Taxonomy" id="110193"/>
    <lineage>
        <taxon>Eukaryota</taxon>
        <taxon>Metazoa</taxon>
        <taxon>Ecdysozoa</taxon>
        <taxon>Arthropoda</taxon>
        <taxon>Hexapoda</taxon>
        <taxon>Insecta</taxon>
        <taxon>Pterygota</taxon>
        <taxon>Neoptera</taxon>
        <taxon>Endopterygota</taxon>
        <taxon>Coleoptera</taxon>
        <taxon>Polyphaga</taxon>
        <taxon>Staphyliniformia</taxon>
        <taxon>Silphidae</taxon>
        <taxon>Nicrophorinae</taxon>
        <taxon>Nicrophorus</taxon>
    </lineage>
</organism>
<evidence type="ECO:0000256" key="2">
    <source>
        <dbReference type="ARBA" id="ARBA00023157"/>
    </source>
</evidence>
<keyword evidence="2" id="KW-1015">Disulfide bond</keyword>
<dbReference type="InterPro" id="IPR036084">
    <property type="entry name" value="Ser_inhib-like_sf"/>
</dbReference>
<evidence type="ECO:0000256" key="3">
    <source>
        <dbReference type="SAM" id="SignalP"/>
    </source>
</evidence>
<evidence type="ECO:0000313" key="6">
    <source>
        <dbReference type="RefSeq" id="XP_017773884.1"/>
    </source>
</evidence>
<evidence type="ECO:0000259" key="4">
    <source>
        <dbReference type="Pfam" id="PF01826"/>
    </source>
</evidence>
<dbReference type="InterPro" id="IPR002919">
    <property type="entry name" value="TIL_dom"/>
</dbReference>
<keyword evidence="3" id="KW-0732">Signal</keyword>
<keyword evidence="1 6" id="KW-0646">Protease inhibitor</keyword>
<keyword evidence="6" id="KW-0483">Metalloprotease inhibitor</keyword>
<gene>
    <name evidence="6" type="primary">LOC108560727</name>
</gene>
<accession>A0ABM1MH34</accession>
<dbReference type="Pfam" id="PF01826">
    <property type="entry name" value="TIL"/>
    <property type="match status" value="1"/>
</dbReference>
<name>A0ABM1MH34_NICVS</name>
<dbReference type="Proteomes" id="UP000695000">
    <property type="component" value="Unplaced"/>
</dbReference>
<dbReference type="GeneID" id="108560727"/>
<feature type="chain" id="PRO_5047123150" evidence="3">
    <location>
        <begin position="22"/>
        <end position="156"/>
    </location>
</feature>
<dbReference type="CDD" id="cd19941">
    <property type="entry name" value="TIL"/>
    <property type="match status" value="1"/>
</dbReference>
<feature type="signal peptide" evidence="3">
    <location>
        <begin position="1"/>
        <end position="21"/>
    </location>
</feature>
<protein>
    <submittedName>
        <fullName evidence="6">Inducible metalloproteinase inhibitor protein-like</fullName>
    </submittedName>
</protein>
<dbReference type="InterPro" id="IPR051368">
    <property type="entry name" value="SerProtInhib-TIL_Domain"/>
</dbReference>
<dbReference type="SUPFAM" id="SSF57567">
    <property type="entry name" value="Serine protease inhibitors"/>
    <property type="match status" value="2"/>
</dbReference>
<dbReference type="PANTHER" id="PTHR23259:SF70">
    <property type="entry name" value="ACCESSORY GLAND PROTEIN ACP62F-RELATED"/>
    <property type="match status" value="1"/>
</dbReference>
<reference evidence="6" key="1">
    <citation type="submission" date="2025-08" db="UniProtKB">
        <authorList>
            <consortium name="RefSeq"/>
        </authorList>
    </citation>
    <scope>IDENTIFICATION</scope>
    <source>
        <tissue evidence="6">Whole Larva</tissue>
    </source>
</reference>
<sequence>MGIQRLIILAAFCFLQTLAIGYIPKDCFRPKEFYSCGSACQITCETLNQTCPIINIICNDVCYCVEGYARDQTGTCVPIDKCEDRLNGICGENEEYRVDFYLHNDCHEQLLTDLEVPQEDALGCYCIAGYKRAPTGICIPAAECPPKPPAKYPENN</sequence>
<dbReference type="PANTHER" id="PTHR23259">
    <property type="entry name" value="RIDDLE"/>
    <property type="match status" value="1"/>
</dbReference>
<proteinExistence type="predicted"/>
<keyword evidence="5" id="KW-1185">Reference proteome</keyword>
<evidence type="ECO:0000313" key="5">
    <source>
        <dbReference type="Proteomes" id="UP000695000"/>
    </source>
</evidence>
<feature type="domain" description="TIL" evidence="4">
    <location>
        <begin position="27"/>
        <end position="82"/>
    </location>
</feature>
<keyword evidence="6" id="KW-0481">Metalloenzyme inhibitor</keyword>
<evidence type="ECO:0000256" key="1">
    <source>
        <dbReference type="ARBA" id="ARBA00022690"/>
    </source>
</evidence>
<dbReference type="RefSeq" id="XP_017773884.1">
    <property type="nucleotide sequence ID" value="XM_017918395.1"/>
</dbReference>